<feature type="region of interest" description="Disordered" evidence="2">
    <location>
        <begin position="693"/>
        <end position="717"/>
    </location>
</feature>
<proteinExistence type="predicted"/>
<dbReference type="OrthoDB" id="5783533at2759"/>
<evidence type="ECO:0000313" key="5">
    <source>
        <dbReference type="EMBL" id="CAF0782583.1"/>
    </source>
</evidence>
<dbReference type="InterPro" id="IPR032675">
    <property type="entry name" value="LRR_dom_sf"/>
</dbReference>
<dbReference type="InterPro" id="IPR051341">
    <property type="entry name" value="Zyg-11_UBL_adapter"/>
</dbReference>
<evidence type="ECO:0000256" key="1">
    <source>
        <dbReference type="ARBA" id="ARBA00022786"/>
    </source>
</evidence>
<dbReference type="PANTHER" id="PTHR12904">
    <property type="match status" value="1"/>
</dbReference>
<dbReference type="PANTHER" id="PTHR12904:SF23">
    <property type="entry name" value="PROTEIN ZER-1 HOMOLOG"/>
    <property type="match status" value="1"/>
</dbReference>
<feature type="domain" description="Protein zer-1 homolog-like C-terminal" evidence="3">
    <location>
        <begin position="1115"/>
        <end position="1485"/>
    </location>
</feature>
<keyword evidence="1" id="KW-0833">Ubl conjugation pathway</keyword>
<accession>A0A813RKE9</accession>
<feature type="compositionally biased region" description="Basic residues" evidence="2">
    <location>
        <begin position="372"/>
        <end position="383"/>
    </location>
</feature>
<evidence type="ECO:0000313" key="6">
    <source>
        <dbReference type="Proteomes" id="UP000663879"/>
    </source>
</evidence>
<dbReference type="EMBL" id="CAJNOC010000611">
    <property type="protein sequence ID" value="CAF0782583.1"/>
    <property type="molecule type" value="Genomic_DNA"/>
</dbReference>
<evidence type="ECO:0000259" key="4">
    <source>
        <dbReference type="Pfam" id="PF25013"/>
    </source>
</evidence>
<dbReference type="GO" id="GO:0031462">
    <property type="term" value="C:Cul2-RING ubiquitin ligase complex"/>
    <property type="evidence" value="ECO:0007669"/>
    <property type="project" value="TreeGrafter"/>
</dbReference>
<feature type="domain" description="Zer-1-like leucine-rich repeats region" evidence="4">
    <location>
        <begin position="907"/>
        <end position="1047"/>
    </location>
</feature>
<sequence length="1489" mass="173988">KEEKRKKKMNRNNLLPSEKDKFELIKIENIKKTWYHSNPKSLFNLCITTLVENVHTILVRTDLDKDKLKKRPKSKYKLAEHVGPLPSCITELITKEYLKFYLNTLANMERDEYFSVKEINHHTNILNKKLISYYDLLMAFVHTPTKCNINKIDYRQCETYKSILEQKLKAKFENQLNFNKKINTSYFKLIRNKKSNSNRGESIHNDKYFLKSIRSRQIEHLSDRDLKQILKQHKNLEYLDICPCELTNKTVYYLNKYLSQTLRCLRLKNCCNWHLKKETNGNLQAENIFQFDNFSDLDSVDEDIEIEYPQLNEEDSDQMQIDRINHQNFDFDENDDEDDDEDDDDDDDNFDAYLEEYVNRYEQQNNQENRLKTRHSNRHHRCKKRFKYRQKRGHSECRLFKPCLYRHKIRQIKPKIKQDKQMVKAESEEKEQTNNSIIKWLIKRAMKTNEESTKQDNKKSYLGLIEQIKKKANFLAETKMLDKVSISSSNYDDYDLNSLNENNEEKSLKKNMFNEENLENLSQNLSLYSSGSDDSVSSMTSSSISLLSTLSLLSHCSENCSCSSSSFLSSSETSDEDTNLEHNQEEALKLIEKRYIKHHLVKISKLQDKKVARQQKLLEKVANLGSSPINVIQAIAAKALNFKLKNSINQNELETGSSNGRKLKKLENDDDEEEIFDKNFYINYTKNKRLKENDQNEAKFSSSSSENDSQKESKDSQNSNLFSVLRYWMRCSSQMTSELVTVSDEEFEESAKKRAKNRLRTIKSITNSNDDLTEEDDESDKSSNISFNSIIETNSMNKIFAEKFKDELTDFPKINKNKPALIDKTFLQTLNLTRLEHLSLRNLGSNVIKRSMLNQLLKNFKNLKYLDITNCCTNHLYIVKKTDLNEPQSSAQCQNDLIGCLDGLLNLAPNLTHLIMADLTVEDIQANLKFILRLKNLRHLDISNCREKPPLNRFKNPSLLLAKLVYHLSKLTWLDISGTNLTGSSIFKEQDEIDYIKKRLYEDLTDEFNDYQRVKLDKIETIKSGISGLMFLNNVNKYLDFLGCFSCDNSISSRTNIPALKIAGESSEAHLYNGLEVYANDRPLFLLDALNHLFELYRDELIEDKLLGGHLIMNTMEKHLDNSRIQISASASLFYVLKYWKEENLPMPNFYLRRLILTVINGMEEHIDENAMRRNCVLIMCRLNLPDDVLFVSDRLIRILLRIFEDYVEDKHKNAQNDRQEHFVLRTAMHLLNILACSVHGSDKSKVGLISIPVAMNLIRAKIKFKEADDIMEVTWSFLWNITDETPENCRIFLDACDGMNVFMECIQFKKSEIIRNMMGLLGNVAEVKELRLRLCKNDLIGTFRQLLFHTGDGIEIPYNSAGVLVHILSDGPSPWLESSITEHDRQSVIEDIETAIDKWDLHSDRNINYRSFEPIFRLVEKFDNPICQRWGCWALANLTTVYADVYCPLFEKENGRDLLNRIINDFNVSDATKRYSKIVLINVDNYRS</sequence>
<comment type="caution">
    <text evidence="5">The sequence shown here is derived from an EMBL/GenBank/DDBJ whole genome shotgun (WGS) entry which is preliminary data.</text>
</comment>
<dbReference type="SUPFAM" id="SSF52047">
    <property type="entry name" value="RNI-like"/>
    <property type="match status" value="1"/>
</dbReference>
<dbReference type="SUPFAM" id="SSF48371">
    <property type="entry name" value="ARM repeat"/>
    <property type="match status" value="1"/>
</dbReference>
<dbReference type="Gene3D" id="3.80.10.10">
    <property type="entry name" value="Ribonuclease Inhibitor"/>
    <property type="match status" value="2"/>
</dbReference>
<dbReference type="Pfam" id="PF22964">
    <property type="entry name" value="ZER1-like_2nd"/>
    <property type="match status" value="1"/>
</dbReference>
<dbReference type="InterPro" id="IPR016024">
    <property type="entry name" value="ARM-type_fold"/>
</dbReference>
<evidence type="ECO:0000259" key="3">
    <source>
        <dbReference type="Pfam" id="PF22964"/>
    </source>
</evidence>
<gene>
    <name evidence="5" type="ORF">OXX778_LOCUS5543</name>
</gene>
<feature type="region of interest" description="Disordered" evidence="2">
    <location>
        <begin position="327"/>
        <end position="349"/>
    </location>
</feature>
<feature type="compositionally biased region" description="Acidic residues" evidence="2">
    <location>
        <begin position="330"/>
        <end position="349"/>
    </location>
</feature>
<evidence type="ECO:0000256" key="2">
    <source>
        <dbReference type="SAM" id="MobiDB-lite"/>
    </source>
</evidence>
<dbReference type="Gene3D" id="1.25.10.10">
    <property type="entry name" value="Leucine-rich Repeat Variant"/>
    <property type="match status" value="1"/>
</dbReference>
<dbReference type="InterPro" id="IPR056845">
    <property type="entry name" value="LRR_Zer-1"/>
</dbReference>
<keyword evidence="6" id="KW-1185">Reference proteome</keyword>
<dbReference type="Pfam" id="PF25013">
    <property type="entry name" value="LRR_Zer-1"/>
    <property type="match status" value="1"/>
</dbReference>
<feature type="non-terminal residue" evidence="5">
    <location>
        <position position="1"/>
    </location>
</feature>
<dbReference type="InterPro" id="IPR055142">
    <property type="entry name" value="ZER1-like_C"/>
</dbReference>
<feature type="region of interest" description="Disordered" evidence="2">
    <location>
        <begin position="363"/>
        <end position="383"/>
    </location>
</feature>
<organism evidence="5 6">
    <name type="scientific">Brachionus calyciflorus</name>
    <dbReference type="NCBI Taxonomy" id="104777"/>
    <lineage>
        <taxon>Eukaryota</taxon>
        <taxon>Metazoa</taxon>
        <taxon>Spiralia</taxon>
        <taxon>Gnathifera</taxon>
        <taxon>Rotifera</taxon>
        <taxon>Eurotatoria</taxon>
        <taxon>Monogononta</taxon>
        <taxon>Pseudotrocha</taxon>
        <taxon>Ploima</taxon>
        <taxon>Brachionidae</taxon>
        <taxon>Brachionus</taxon>
    </lineage>
</organism>
<name>A0A813RKE9_9BILA</name>
<protein>
    <submittedName>
        <fullName evidence="5">Uncharacterized protein</fullName>
    </submittedName>
</protein>
<dbReference type="InterPro" id="IPR011989">
    <property type="entry name" value="ARM-like"/>
</dbReference>
<reference evidence="5" key="1">
    <citation type="submission" date="2021-02" db="EMBL/GenBank/DDBJ databases">
        <authorList>
            <person name="Nowell W R."/>
        </authorList>
    </citation>
    <scope>NUCLEOTIDE SEQUENCE</scope>
    <source>
        <strain evidence="5">Ploen Becks lab</strain>
    </source>
</reference>
<dbReference type="Proteomes" id="UP000663879">
    <property type="component" value="Unassembled WGS sequence"/>
</dbReference>